<proteinExistence type="predicted"/>
<organism evidence="2 3">
    <name type="scientific">Marinibaculum pumilum</name>
    <dbReference type="NCBI Taxonomy" id="1766165"/>
    <lineage>
        <taxon>Bacteria</taxon>
        <taxon>Pseudomonadati</taxon>
        <taxon>Pseudomonadota</taxon>
        <taxon>Alphaproteobacteria</taxon>
        <taxon>Rhodospirillales</taxon>
        <taxon>Rhodospirillaceae</taxon>
        <taxon>Marinibaculum</taxon>
    </lineage>
</organism>
<protein>
    <submittedName>
        <fullName evidence="2">Uncharacterized protein</fullName>
    </submittedName>
</protein>
<accession>A0ABV7L0Y3</accession>
<comment type="caution">
    <text evidence="2">The sequence shown here is derived from an EMBL/GenBank/DDBJ whole genome shotgun (WGS) entry which is preliminary data.</text>
</comment>
<dbReference type="Proteomes" id="UP001595528">
    <property type="component" value="Unassembled WGS sequence"/>
</dbReference>
<feature type="transmembrane region" description="Helical" evidence="1">
    <location>
        <begin position="46"/>
        <end position="70"/>
    </location>
</feature>
<keyword evidence="1" id="KW-0472">Membrane</keyword>
<reference evidence="3" key="1">
    <citation type="journal article" date="2019" name="Int. J. Syst. Evol. Microbiol.">
        <title>The Global Catalogue of Microorganisms (GCM) 10K type strain sequencing project: providing services to taxonomists for standard genome sequencing and annotation.</title>
        <authorList>
            <consortium name="The Broad Institute Genomics Platform"/>
            <consortium name="The Broad Institute Genome Sequencing Center for Infectious Disease"/>
            <person name="Wu L."/>
            <person name="Ma J."/>
        </authorList>
    </citation>
    <scope>NUCLEOTIDE SEQUENCE [LARGE SCALE GENOMIC DNA]</scope>
    <source>
        <strain evidence="3">KCTC 42964</strain>
    </source>
</reference>
<evidence type="ECO:0000313" key="2">
    <source>
        <dbReference type="EMBL" id="MFC3227912.1"/>
    </source>
</evidence>
<dbReference type="EMBL" id="JBHRTR010000026">
    <property type="protein sequence ID" value="MFC3227912.1"/>
    <property type="molecule type" value="Genomic_DNA"/>
</dbReference>
<keyword evidence="1" id="KW-1133">Transmembrane helix</keyword>
<feature type="transmembrane region" description="Helical" evidence="1">
    <location>
        <begin position="20"/>
        <end position="39"/>
    </location>
</feature>
<dbReference type="RefSeq" id="WP_379900512.1">
    <property type="nucleotide sequence ID" value="NZ_JBHRTR010000026.1"/>
</dbReference>
<evidence type="ECO:0000313" key="3">
    <source>
        <dbReference type="Proteomes" id="UP001595528"/>
    </source>
</evidence>
<keyword evidence="1" id="KW-0812">Transmembrane</keyword>
<name>A0ABV7L0Y3_9PROT</name>
<gene>
    <name evidence="2" type="ORF">ACFOGJ_11760</name>
</gene>
<keyword evidence="3" id="KW-1185">Reference proteome</keyword>
<sequence length="86" mass="8875">MPTDISDREAPARSRGPADWLALAASPVFAAMAGLTEGLGGGPLDVLCAGSFGGLPLSAMSLMYLLMALFHLPPWLRLLGGVSPRP</sequence>
<evidence type="ECO:0000256" key="1">
    <source>
        <dbReference type="SAM" id="Phobius"/>
    </source>
</evidence>